<gene>
    <name evidence="10" type="primary">LOC116295760</name>
</gene>
<dbReference type="GO" id="GO:0008201">
    <property type="term" value="F:heparin binding"/>
    <property type="evidence" value="ECO:0007669"/>
    <property type="project" value="TreeGrafter"/>
</dbReference>
<protein>
    <submittedName>
        <fullName evidence="10">Latent-transforming growth factor beta-binding protein 3-like</fullName>
    </submittedName>
</protein>
<dbReference type="InterPro" id="IPR018097">
    <property type="entry name" value="EGF_Ca-bd_CS"/>
</dbReference>
<keyword evidence="4" id="KW-0677">Repeat</keyword>
<proteinExistence type="inferred from homology"/>
<dbReference type="RefSeq" id="XP_031559534.1">
    <property type="nucleotide sequence ID" value="XM_031703674.1"/>
</dbReference>
<dbReference type="AlphaFoldDB" id="A0A6P8HT18"/>
<keyword evidence="5" id="KW-1015">Disulfide bond</keyword>
<keyword evidence="6" id="KW-0325">Glycoprotein</keyword>
<dbReference type="SUPFAM" id="SSF57196">
    <property type="entry name" value="EGF/Laminin"/>
    <property type="match status" value="1"/>
</dbReference>
<dbReference type="InterPro" id="IPR000742">
    <property type="entry name" value="EGF"/>
</dbReference>
<evidence type="ECO:0000256" key="3">
    <source>
        <dbReference type="ARBA" id="ARBA00022729"/>
    </source>
</evidence>
<dbReference type="Proteomes" id="UP000515163">
    <property type="component" value="Unplaced"/>
</dbReference>
<dbReference type="InParanoid" id="A0A6P8HT18"/>
<dbReference type="Pfam" id="PF07645">
    <property type="entry name" value="EGF_CA"/>
    <property type="match status" value="3"/>
</dbReference>
<evidence type="ECO:0000313" key="10">
    <source>
        <dbReference type="RefSeq" id="XP_031559534.1"/>
    </source>
</evidence>
<keyword evidence="3" id="KW-0732">Signal</keyword>
<dbReference type="CDD" id="cd00054">
    <property type="entry name" value="EGF_CA"/>
    <property type="match status" value="1"/>
</dbReference>
<evidence type="ECO:0000256" key="5">
    <source>
        <dbReference type="ARBA" id="ARBA00023157"/>
    </source>
</evidence>
<comment type="caution">
    <text evidence="7">Lacks conserved residue(s) required for the propagation of feature annotation.</text>
</comment>
<feature type="non-terminal residue" evidence="10">
    <location>
        <position position="1"/>
    </location>
</feature>
<dbReference type="SMART" id="SM00181">
    <property type="entry name" value="EGF"/>
    <property type="match status" value="3"/>
</dbReference>
<dbReference type="PANTHER" id="PTHR24042:SF5">
    <property type="entry name" value="EGF-LIKE CALCIUM-BINDING DOMAIN-CONTAINING PROTEIN"/>
    <property type="match status" value="1"/>
</dbReference>
<feature type="non-terminal residue" evidence="10">
    <location>
        <position position="175"/>
    </location>
</feature>
<dbReference type="InterPro" id="IPR001881">
    <property type="entry name" value="EGF-like_Ca-bd_dom"/>
</dbReference>
<name>A0A6P8HT18_ACTTE</name>
<feature type="domain" description="EGF-like" evidence="8">
    <location>
        <begin position="91"/>
        <end position="134"/>
    </location>
</feature>
<dbReference type="GO" id="GO:0005615">
    <property type="term" value="C:extracellular space"/>
    <property type="evidence" value="ECO:0007669"/>
    <property type="project" value="TreeGrafter"/>
</dbReference>
<organism evidence="9 10">
    <name type="scientific">Actinia tenebrosa</name>
    <name type="common">Australian red waratah sea anemone</name>
    <dbReference type="NCBI Taxonomy" id="6105"/>
    <lineage>
        <taxon>Eukaryota</taxon>
        <taxon>Metazoa</taxon>
        <taxon>Cnidaria</taxon>
        <taxon>Anthozoa</taxon>
        <taxon>Hexacorallia</taxon>
        <taxon>Actiniaria</taxon>
        <taxon>Actiniidae</taxon>
        <taxon>Actinia</taxon>
    </lineage>
</organism>
<dbReference type="GeneID" id="116295760"/>
<evidence type="ECO:0000256" key="7">
    <source>
        <dbReference type="PROSITE-ProRule" id="PRU00076"/>
    </source>
</evidence>
<dbReference type="InterPro" id="IPR000152">
    <property type="entry name" value="EGF-type_Asp/Asn_hydroxyl_site"/>
</dbReference>
<dbReference type="PROSITE" id="PS50026">
    <property type="entry name" value="EGF_3"/>
    <property type="match status" value="2"/>
</dbReference>
<evidence type="ECO:0000313" key="9">
    <source>
        <dbReference type="Proteomes" id="UP000515163"/>
    </source>
</evidence>
<dbReference type="FunFam" id="2.10.25.10:FF:000038">
    <property type="entry name" value="Fibrillin 2"/>
    <property type="match status" value="2"/>
</dbReference>
<evidence type="ECO:0000259" key="8">
    <source>
        <dbReference type="PROSITE" id="PS50026"/>
    </source>
</evidence>
<dbReference type="InterPro" id="IPR049883">
    <property type="entry name" value="NOTCH1_EGF-like"/>
</dbReference>
<reference evidence="10" key="1">
    <citation type="submission" date="2025-08" db="UniProtKB">
        <authorList>
            <consortium name="RefSeq"/>
        </authorList>
    </citation>
    <scope>IDENTIFICATION</scope>
    <source>
        <tissue evidence="10">Tentacle</tissue>
    </source>
</reference>
<feature type="domain" description="EGF-like" evidence="8">
    <location>
        <begin position="50"/>
        <end position="90"/>
    </location>
</feature>
<dbReference type="PANTHER" id="PTHR24042">
    <property type="entry name" value="NEL HOMOLOG"/>
    <property type="match status" value="1"/>
</dbReference>
<dbReference type="PROSITE" id="PS01187">
    <property type="entry name" value="EGF_CA"/>
    <property type="match status" value="1"/>
</dbReference>
<dbReference type="PROSITE" id="PS01186">
    <property type="entry name" value="EGF_2"/>
    <property type="match status" value="1"/>
</dbReference>
<dbReference type="OrthoDB" id="5988411at2759"/>
<dbReference type="PROSITE" id="PS00010">
    <property type="entry name" value="ASX_HYDROXYL"/>
    <property type="match status" value="2"/>
</dbReference>
<dbReference type="SMART" id="SM00179">
    <property type="entry name" value="EGF_CA"/>
    <property type="match status" value="3"/>
</dbReference>
<dbReference type="SUPFAM" id="SSF57184">
    <property type="entry name" value="Growth factor receptor domain"/>
    <property type="match status" value="1"/>
</dbReference>
<sequence>QLADVHKECRDIPNAMTDPSVSMSNQCVCKDGFKGPARFGLDSVDAKCVDIDECFNQNVCGADLECMNTQGSYQCTCKSGFTNYNATHCEDKDECKDGSANCHAIAACKNQHGFYQCFCPQGYTGSGVGSNGCTDLNECQNAMVCGVDASCKNLIGSYECTKCDAGHINVKGFCE</sequence>
<keyword evidence="2 7" id="KW-0245">EGF-like domain</keyword>
<evidence type="ECO:0000256" key="2">
    <source>
        <dbReference type="ARBA" id="ARBA00022536"/>
    </source>
</evidence>
<dbReference type="InterPro" id="IPR009030">
    <property type="entry name" value="Growth_fac_rcpt_cys_sf"/>
</dbReference>
<comment type="similarity">
    <text evidence="1">Belongs to the EGF domain peptide family.</text>
</comment>
<dbReference type="Gene3D" id="2.10.25.10">
    <property type="entry name" value="Laminin"/>
    <property type="match status" value="3"/>
</dbReference>
<evidence type="ECO:0000256" key="1">
    <source>
        <dbReference type="ARBA" id="ARBA00006373"/>
    </source>
</evidence>
<dbReference type="InterPro" id="IPR051586">
    <property type="entry name" value="PKC-binding_NELL"/>
</dbReference>
<evidence type="ECO:0000256" key="6">
    <source>
        <dbReference type="ARBA" id="ARBA00023180"/>
    </source>
</evidence>
<accession>A0A6P8HT18</accession>
<keyword evidence="9" id="KW-1185">Reference proteome</keyword>
<evidence type="ECO:0000256" key="4">
    <source>
        <dbReference type="ARBA" id="ARBA00022737"/>
    </source>
</evidence>
<dbReference type="KEGG" id="aten:116295760"/>
<dbReference type="GO" id="GO:0005509">
    <property type="term" value="F:calcium ion binding"/>
    <property type="evidence" value="ECO:0007669"/>
    <property type="project" value="InterPro"/>
</dbReference>